<name>A0A7Y3T6L1_9HYPH</name>
<dbReference type="InterPro" id="IPR001054">
    <property type="entry name" value="A/G_cyclase"/>
</dbReference>
<dbReference type="Gene3D" id="3.30.70.1230">
    <property type="entry name" value="Nucleotide cyclase"/>
    <property type="match status" value="2"/>
</dbReference>
<dbReference type="SUPFAM" id="SSF55073">
    <property type="entry name" value="Nucleotide cyclase"/>
    <property type="match status" value="2"/>
</dbReference>
<protein>
    <submittedName>
        <fullName evidence="2">Guanylate cyclase</fullName>
    </submittedName>
</protein>
<dbReference type="PROSITE" id="PS50125">
    <property type="entry name" value="GUANYLATE_CYCLASE_2"/>
    <property type="match status" value="2"/>
</dbReference>
<sequence>MANEREVVMSWSQQKSRQRIREFRTKAPAGAISLKTFDQTFINERRIVVDERVRLGGKREPLIFDLPPSTAIRVDGVHVYIQMLDFANAMMDRDRETEASHRRVLSMLHLNYAACDQVAEEFEAQRVDFHGSRMHAVIVSPPGPENAKERAERALAFADATRRAIEEVGRTTEGGRYSTRIRIGLDSGAAVALNSGTKDEREPLFLGAPANYAAKLAEGDEEGVFISNRVRKDLGIQTLFSLDELFAERSNPAQISGFGGLLERTGMRSKRLSDTTIEAAASRARSRFVLDVGTDANFCFHRHIPPLKTIDFSLLMPSNSIRMGLMSLFGDIAGFTNYVDECIAGHRIEKMVSNLHVIRSELAATLSEDYFGRKVRFIGDCIHGLIAAGTPHQTDEAASVVAAVNAAGGMRSSFELCQEELDGIGLLGIAIGLEYGETPITRIGIRGDRSVRCSVSRAVSRSESLQSNCNGEQTALGPTAYEHAPASIRRLFEGGVAWGLDADSIVEHLSAPPTVTSGGVSAIAAPYAGEN</sequence>
<reference evidence="2 3" key="1">
    <citation type="submission" date="2018-11" db="EMBL/GenBank/DDBJ databases">
        <title>Genome sequencing and analysis.</title>
        <authorList>
            <person name="Huang Y.-T."/>
        </authorList>
    </citation>
    <scope>NUCLEOTIDE SEQUENCE [LARGE SCALE GENOMIC DNA]</scope>
    <source>
        <strain evidence="2 3">SHIN</strain>
    </source>
</reference>
<evidence type="ECO:0000259" key="1">
    <source>
        <dbReference type="PROSITE" id="PS50125"/>
    </source>
</evidence>
<dbReference type="EMBL" id="PKQI01000003">
    <property type="protein sequence ID" value="NNV21984.1"/>
    <property type="molecule type" value="Genomic_DNA"/>
</dbReference>
<dbReference type="GO" id="GO:0035556">
    <property type="term" value="P:intracellular signal transduction"/>
    <property type="evidence" value="ECO:0007669"/>
    <property type="project" value="InterPro"/>
</dbReference>
<comment type="caution">
    <text evidence="2">The sequence shown here is derived from an EMBL/GenBank/DDBJ whole genome shotgun (WGS) entry which is preliminary data.</text>
</comment>
<dbReference type="GO" id="GO:0004016">
    <property type="term" value="F:adenylate cyclase activity"/>
    <property type="evidence" value="ECO:0007669"/>
    <property type="project" value="UniProtKB-ARBA"/>
</dbReference>
<proteinExistence type="predicted"/>
<feature type="domain" description="Guanylate cyclase" evidence="1">
    <location>
        <begin position="326"/>
        <end position="446"/>
    </location>
</feature>
<evidence type="ECO:0000313" key="2">
    <source>
        <dbReference type="EMBL" id="NNV21984.1"/>
    </source>
</evidence>
<organism evidence="2 3">
    <name type="scientific">Brucella pseudogrignonensis</name>
    <dbReference type="NCBI Taxonomy" id="419475"/>
    <lineage>
        <taxon>Bacteria</taxon>
        <taxon>Pseudomonadati</taxon>
        <taxon>Pseudomonadota</taxon>
        <taxon>Alphaproteobacteria</taxon>
        <taxon>Hyphomicrobiales</taxon>
        <taxon>Brucellaceae</taxon>
        <taxon>Brucella/Ochrobactrum group</taxon>
        <taxon>Brucella</taxon>
    </lineage>
</organism>
<accession>A0A7Y3T6L1</accession>
<dbReference type="InterPro" id="IPR029787">
    <property type="entry name" value="Nucleotide_cyclase"/>
</dbReference>
<dbReference type="AlphaFoldDB" id="A0A7Y3T6L1"/>
<evidence type="ECO:0000313" key="3">
    <source>
        <dbReference type="Proteomes" id="UP000526233"/>
    </source>
</evidence>
<dbReference type="Proteomes" id="UP000526233">
    <property type="component" value="Unassembled WGS sequence"/>
</dbReference>
<dbReference type="GO" id="GO:0009190">
    <property type="term" value="P:cyclic nucleotide biosynthetic process"/>
    <property type="evidence" value="ECO:0007669"/>
    <property type="project" value="InterPro"/>
</dbReference>
<feature type="domain" description="Guanylate cyclase" evidence="1">
    <location>
        <begin position="77"/>
        <end position="217"/>
    </location>
</feature>
<dbReference type="Pfam" id="PF00211">
    <property type="entry name" value="Guanylate_cyc"/>
    <property type="match status" value="1"/>
</dbReference>
<gene>
    <name evidence="2" type="ORF">EHE22_16315</name>
</gene>